<dbReference type="GO" id="GO:0006508">
    <property type="term" value="P:proteolysis"/>
    <property type="evidence" value="ECO:0007669"/>
    <property type="project" value="InterPro"/>
</dbReference>
<dbReference type="InterPro" id="IPR002470">
    <property type="entry name" value="Peptidase_S9A"/>
</dbReference>
<dbReference type="AlphaFoldDB" id="A0A538UDE9"/>
<dbReference type="PANTHER" id="PTHR11757:SF19">
    <property type="entry name" value="PROLYL ENDOPEPTIDASE-LIKE"/>
    <property type="match status" value="1"/>
</dbReference>
<dbReference type="InterPro" id="IPR051543">
    <property type="entry name" value="Serine_Peptidase_S9A"/>
</dbReference>
<accession>A0A538UDE9</accession>
<dbReference type="PANTHER" id="PTHR11757">
    <property type="entry name" value="PROTEASE FAMILY S9A OLIGOPEPTIDASE"/>
    <property type="match status" value="1"/>
</dbReference>
<evidence type="ECO:0000313" key="4">
    <source>
        <dbReference type="Proteomes" id="UP000319771"/>
    </source>
</evidence>
<dbReference type="Gene3D" id="3.40.50.1820">
    <property type="entry name" value="alpha/beta hydrolase"/>
    <property type="match status" value="1"/>
</dbReference>
<name>A0A538UDE9_UNCEI</name>
<dbReference type="EMBL" id="VBPB01000030">
    <property type="protein sequence ID" value="TMQ73935.1"/>
    <property type="molecule type" value="Genomic_DNA"/>
</dbReference>
<dbReference type="InterPro" id="IPR029058">
    <property type="entry name" value="AB_hydrolase_fold"/>
</dbReference>
<reference evidence="3 4" key="1">
    <citation type="journal article" date="2019" name="Nat. Microbiol.">
        <title>Mediterranean grassland soil C-N compound turnover is dependent on rainfall and depth, and is mediated by genomically divergent microorganisms.</title>
        <authorList>
            <person name="Diamond S."/>
            <person name="Andeer P.F."/>
            <person name="Li Z."/>
            <person name="Crits-Christoph A."/>
            <person name="Burstein D."/>
            <person name="Anantharaman K."/>
            <person name="Lane K.R."/>
            <person name="Thomas B.C."/>
            <person name="Pan C."/>
            <person name="Northen T.R."/>
            <person name="Banfield J.F."/>
        </authorList>
    </citation>
    <scope>NUCLEOTIDE SEQUENCE [LARGE SCALE GENOMIC DNA]</scope>
    <source>
        <strain evidence="3">WS_11</strain>
    </source>
</reference>
<keyword evidence="3" id="KW-0378">Hydrolase</keyword>
<feature type="non-terminal residue" evidence="3">
    <location>
        <position position="1"/>
    </location>
</feature>
<gene>
    <name evidence="3" type="ORF">E6K81_02175</name>
</gene>
<dbReference type="GO" id="GO:0004252">
    <property type="term" value="F:serine-type endopeptidase activity"/>
    <property type="evidence" value="ECO:0007669"/>
    <property type="project" value="UniProtKB-EC"/>
</dbReference>
<dbReference type="PRINTS" id="PR00862">
    <property type="entry name" value="PROLIGOPTASE"/>
</dbReference>
<dbReference type="InterPro" id="IPR001375">
    <property type="entry name" value="Peptidase_S9_cat"/>
</dbReference>
<evidence type="ECO:0000313" key="3">
    <source>
        <dbReference type="EMBL" id="TMQ73935.1"/>
    </source>
</evidence>
<dbReference type="SUPFAM" id="SSF53474">
    <property type="entry name" value="alpha/beta-Hydrolases"/>
    <property type="match status" value="1"/>
</dbReference>
<comment type="caution">
    <text evidence="3">The sequence shown here is derived from an EMBL/GenBank/DDBJ whole genome shotgun (WGS) entry which is preliminary data.</text>
</comment>
<proteinExistence type="inferred from homology"/>
<protein>
    <submittedName>
        <fullName evidence="3">Oligopeptidase B</fullName>
        <ecNumber evidence="3">3.4.21.83</ecNumber>
    </submittedName>
</protein>
<dbReference type="EC" id="3.4.21.83" evidence="3"/>
<dbReference type="Proteomes" id="UP000319771">
    <property type="component" value="Unassembled WGS sequence"/>
</dbReference>
<evidence type="ECO:0000259" key="2">
    <source>
        <dbReference type="Pfam" id="PF00326"/>
    </source>
</evidence>
<organism evidence="3 4">
    <name type="scientific">Eiseniibacteriota bacterium</name>
    <dbReference type="NCBI Taxonomy" id="2212470"/>
    <lineage>
        <taxon>Bacteria</taxon>
        <taxon>Candidatus Eiseniibacteriota</taxon>
    </lineage>
</organism>
<sequence>NYTSSDRLVITGGSAGGLLMGAVVNLRPDLFKAVVAEVPFVDVVNTMNDASLPLTVGEYEEWGNPKVQAEYDYIKTYCPYTNTAAREYPAMLVKTSLNDSQVMYWEPAKWVAKLRSVKTGQHPLLFKINMGAGHGGSSGRYDALHETAFNYAFILGQFAIRS</sequence>
<comment type="similarity">
    <text evidence="1">Belongs to the peptidase S9A family.</text>
</comment>
<feature type="domain" description="Peptidase S9 prolyl oligopeptidase catalytic" evidence="2">
    <location>
        <begin position="2"/>
        <end position="158"/>
    </location>
</feature>
<dbReference type="Pfam" id="PF00326">
    <property type="entry name" value="Peptidase_S9"/>
    <property type="match status" value="1"/>
</dbReference>
<evidence type="ECO:0000256" key="1">
    <source>
        <dbReference type="ARBA" id="ARBA00005228"/>
    </source>
</evidence>